<feature type="transmembrane region" description="Helical" evidence="8">
    <location>
        <begin position="106"/>
        <end position="127"/>
    </location>
</feature>
<evidence type="ECO:0000256" key="7">
    <source>
        <dbReference type="ARBA" id="ARBA00023136"/>
    </source>
</evidence>
<feature type="transmembrane region" description="Helical" evidence="8">
    <location>
        <begin position="203"/>
        <end position="227"/>
    </location>
</feature>
<dbReference type="Proteomes" id="UP000249590">
    <property type="component" value="Unassembled WGS sequence"/>
</dbReference>
<feature type="transmembrane region" description="Helical" evidence="8">
    <location>
        <begin position="322"/>
        <end position="340"/>
    </location>
</feature>
<keyword evidence="4" id="KW-0808">Transferase</keyword>
<proteinExistence type="predicted"/>
<dbReference type="Pfam" id="PF13231">
    <property type="entry name" value="PMT_2"/>
    <property type="match status" value="1"/>
</dbReference>
<evidence type="ECO:0000256" key="6">
    <source>
        <dbReference type="ARBA" id="ARBA00022989"/>
    </source>
</evidence>
<feature type="transmembrane region" description="Helical" evidence="8">
    <location>
        <begin position="133"/>
        <end position="151"/>
    </location>
</feature>
<evidence type="ECO:0000256" key="2">
    <source>
        <dbReference type="ARBA" id="ARBA00022475"/>
    </source>
</evidence>
<sequence>MDNLAVARHPSPVGAWTATAAIILYILLITGVRLGLSPFLEIDEAQFVGAVDLKLIYGNSHPPLYNWLVRGALELTGEHWTLAVTLVRGSLLMATYLLTFDAARRIAGPTAGILAVALMAFMPQVSWMSAHTLAHSILVMAAAAGLVNGVARLATGPRWSAFLVLGLSAGVGALAKPNIWILVFTLILAMLTDRFWWRRLATAWAFLVPVIVGVMAGPAMWAMAHALRSSTERIEKLYRDGPFSAIDLPGVGVDGVVSLVVALLASVGVVLALVALFGRARPVLSEEGDAVRRLLWRTLALSLGLSAVAVLAADMSSVHERYLTPILMPLPVVASLHLLAWRPWRIIGVAAAVFLAVPIGIAAMTAFDDHRFARPYDALAAQILAETPPGRITVSASRQSLEANMMIAFRRAGREAWVTEDRHAPMTDVAIAMQPGTGKAVPPPEGHCTGKELTVSAPMHNVMGRPMPVRATIATRCKR</sequence>
<dbReference type="RefSeq" id="WP_111342724.1">
    <property type="nucleotide sequence ID" value="NZ_QHHQ01000001.1"/>
</dbReference>
<organism evidence="10 11">
    <name type="scientific">Acuticoccus sediminis</name>
    <dbReference type="NCBI Taxonomy" id="2184697"/>
    <lineage>
        <taxon>Bacteria</taxon>
        <taxon>Pseudomonadati</taxon>
        <taxon>Pseudomonadota</taxon>
        <taxon>Alphaproteobacteria</taxon>
        <taxon>Hyphomicrobiales</taxon>
        <taxon>Amorphaceae</taxon>
        <taxon>Acuticoccus</taxon>
    </lineage>
</organism>
<evidence type="ECO:0000259" key="9">
    <source>
        <dbReference type="Pfam" id="PF13231"/>
    </source>
</evidence>
<reference evidence="10 11" key="1">
    <citation type="submission" date="2018-05" db="EMBL/GenBank/DDBJ databases">
        <title>Acuticoccus sediminis sp. nov., isolated from deep-sea sediment of Indian Ocean.</title>
        <authorList>
            <person name="Liu X."/>
            <person name="Lai Q."/>
            <person name="Du Y."/>
            <person name="Sun F."/>
            <person name="Zhang X."/>
            <person name="Wang S."/>
            <person name="Shao Z."/>
        </authorList>
    </citation>
    <scope>NUCLEOTIDE SEQUENCE [LARGE SCALE GENOMIC DNA]</scope>
    <source>
        <strain evidence="10 11">PTG4-2</strain>
    </source>
</reference>
<evidence type="ECO:0000256" key="5">
    <source>
        <dbReference type="ARBA" id="ARBA00022692"/>
    </source>
</evidence>
<evidence type="ECO:0000256" key="1">
    <source>
        <dbReference type="ARBA" id="ARBA00004651"/>
    </source>
</evidence>
<keyword evidence="3" id="KW-0328">Glycosyltransferase</keyword>
<comment type="subcellular location">
    <subcellularLocation>
        <location evidence="1">Cell membrane</location>
        <topology evidence="1">Multi-pass membrane protein</topology>
    </subcellularLocation>
</comment>
<dbReference type="OrthoDB" id="9153955at2"/>
<gene>
    <name evidence="10" type="ORF">DLJ53_04570</name>
</gene>
<dbReference type="GO" id="GO:0016763">
    <property type="term" value="F:pentosyltransferase activity"/>
    <property type="evidence" value="ECO:0007669"/>
    <property type="project" value="TreeGrafter"/>
</dbReference>
<feature type="domain" description="Glycosyltransferase RgtA/B/C/D-like" evidence="9">
    <location>
        <begin position="60"/>
        <end position="217"/>
    </location>
</feature>
<feature type="transmembrane region" description="Helical" evidence="8">
    <location>
        <begin position="12"/>
        <end position="32"/>
    </location>
</feature>
<keyword evidence="6 8" id="KW-1133">Transmembrane helix</keyword>
<evidence type="ECO:0000256" key="8">
    <source>
        <dbReference type="SAM" id="Phobius"/>
    </source>
</evidence>
<accession>A0A8B2NZX8</accession>
<name>A0A8B2NZX8_9HYPH</name>
<dbReference type="GO" id="GO:0005886">
    <property type="term" value="C:plasma membrane"/>
    <property type="evidence" value="ECO:0007669"/>
    <property type="project" value="UniProtKB-SubCell"/>
</dbReference>
<dbReference type="AlphaFoldDB" id="A0A8B2NZX8"/>
<keyword evidence="7 8" id="KW-0472">Membrane</keyword>
<keyword evidence="2" id="KW-1003">Cell membrane</keyword>
<protein>
    <recommendedName>
        <fullName evidence="9">Glycosyltransferase RgtA/B/C/D-like domain-containing protein</fullName>
    </recommendedName>
</protein>
<keyword evidence="5 8" id="KW-0812">Transmembrane</keyword>
<dbReference type="InterPro" id="IPR038731">
    <property type="entry name" value="RgtA/B/C-like"/>
</dbReference>
<feature type="transmembrane region" description="Helical" evidence="8">
    <location>
        <begin position="346"/>
        <end position="367"/>
    </location>
</feature>
<feature type="transmembrane region" description="Helical" evidence="8">
    <location>
        <begin position="294"/>
        <end position="313"/>
    </location>
</feature>
<dbReference type="InterPro" id="IPR050297">
    <property type="entry name" value="LipidA_mod_glycosyltrf_83"/>
</dbReference>
<dbReference type="EMBL" id="QHHQ01000001">
    <property type="protein sequence ID" value="RAI03755.1"/>
    <property type="molecule type" value="Genomic_DNA"/>
</dbReference>
<keyword evidence="11" id="KW-1185">Reference proteome</keyword>
<dbReference type="PANTHER" id="PTHR33908:SF11">
    <property type="entry name" value="MEMBRANE PROTEIN"/>
    <property type="match status" value="1"/>
</dbReference>
<evidence type="ECO:0000256" key="4">
    <source>
        <dbReference type="ARBA" id="ARBA00022679"/>
    </source>
</evidence>
<dbReference type="GO" id="GO:0009103">
    <property type="term" value="P:lipopolysaccharide biosynthetic process"/>
    <property type="evidence" value="ECO:0007669"/>
    <property type="project" value="UniProtKB-ARBA"/>
</dbReference>
<evidence type="ECO:0000256" key="3">
    <source>
        <dbReference type="ARBA" id="ARBA00022676"/>
    </source>
</evidence>
<feature type="transmembrane region" description="Helical" evidence="8">
    <location>
        <begin position="248"/>
        <end position="274"/>
    </location>
</feature>
<dbReference type="PANTHER" id="PTHR33908">
    <property type="entry name" value="MANNOSYLTRANSFERASE YKCB-RELATED"/>
    <property type="match status" value="1"/>
</dbReference>
<feature type="transmembrane region" description="Helical" evidence="8">
    <location>
        <begin position="163"/>
        <end position="191"/>
    </location>
</feature>
<evidence type="ECO:0000313" key="10">
    <source>
        <dbReference type="EMBL" id="RAI03755.1"/>
    </source>
</evidence>
<comment type="caution">
    <text evidence="10">The sequence shown here is derived from an EMBL/GenBank/DDBJ whole genome shotgun (WGS) entry which is preliminary data.</text>
</comment>
<evidence type="ECO:0000313" key="11">
    <source>
        <dbReference type="Proteomes" id="UP000249590"/>
    </source>
</evidence>